<dbReference type="AlphaFoldDB" id="A0A239BHG5"/>
<dbReference type="InterPro" id="IPR029065">
    <property type="entry name" value="Enolase_C-like"/>
</dbReference>
<name>A0A239BHG5_9BACT</name>
<feature type="domain" description="Mandelate racemase/muconate lactonizing enzyme C-terminal" evidence="2">
    <location>
        <begin position="135"/>
        <end position="228"/>
    </location>
</feature>
<proteinExistence type="predicted"/>
<evidence type="ECO:0000256" key="1">
    <source>
        <dbReference type="ARBA" id="ARBA00022723"/>
    </source>
</evidence>
<reference evidence="4" key="1">
    <citation type="submission" date="2017-06" db="EMBL/GenBank/DDBJ databases">
        <authorList>
            <person name="Varghese N."/>
            <person name="Submissions S."/>
        </authorList>
    </citation>
    <scope>NUCLEOTIDE SEQUENCE [LARGE SCALE GENOMIC DNA]</scope>
    <source>
        <strain evidence="4">NKM1</strain>
    </source>
</reference>
<gene>
    <name evidence="3" type="ORF">SAMN06296052_101394</name>
</gene>
<dbReference type="Proteomes" id="UP000198432">
    <property type="component" value="Unassembled WGS sequence"/>
</dbReference>
<dbReference type="OrthoDB" id="9775391at2"/>
<dbReference type="PANTHER" id="PTHR48073:SF2">
    <property type="entry name" value="O-SUCCINYLBENZOATE SYNTHASE"/>
    <property type="match status" value="1"/>
</dbReference>
<dbReference type="GO" id="GO:0016854">
    <property type="term" value="F:racemase and epimerase activity"/>
    <property type="evidence" value="ECO:0007669"/>
    <property type="project" value="UniProtKB-ARBA"/>
</dbReference>
<dbReference type="SUPFAM" id="SSF51604">
    <property type="entry name" value="Enolase C-terminal domain-like"/>
    <property type="match status" value="1"/>
</dbReference>
<dbReference type="SUPFAM" id="SSF54826">
    <property type="entry name" value="Enolase N-terminal domain-like"/>
    <property type="match status" value="1"/>
</dbReference>
<accession>A0A239BHG5</accession>
<keyword evidence="1" id="KW-0479">Metal-binding</keyword>
<dbReference type="RefSeq" id="WP_089317457.1">
    <property type="nucleotide sequence ID" value="NZ_FZOQ01000001.1"/>
</dbReference>
<dbReference type="Gene3D" id="3.30.390.10">
    <property type="entry name" value="Enolase-like, N-terminal domain"/>
    <property type="match status" value="1"/>
</dbReference>
<keyword evidence="4" id="KW-1185">Reference proteome</keyword>
<dbReference type="Pfam" id="PF13378">
    <property type="entry name" value="MR_MLE_C"/>
    <property type="match status" value="1"/>
</dbReference>
<dbReference type="GO" id="GO:0046872">
    <property type="term" value="F:metal ion binding"/>
    <property type="evidence" value="ECO:0007669"/>
    <property type="project" value="UniProtKB-KW"/>
</dbReference>
<evidence type="ECO:0000313" key="4">
    <source>
        <dbReference type="Proteomes" id="UP000198432"/>
    </source>
</evidence>
<protein>
    <submittedName>
        <fullName evidence="3">L-alanine-DL-glutamate epimerase</fullName>
    </submittedName>
</protein>
<dbReference type="InterPro" id="IPR013342">
    <property type="entry name" value="Mandelate_racemase_C"/>
</dbReference>
<evidence type="ECO:0000313" key="3">
    <source>
        <dbReference type="EMBL" id="SNS07109.1"/>
    </source>
</evidence>
<dbReference type="EMBL" id="FZOQ01000001">
    <property type="protein sequence ID" value="SNS07109.1"/>
    <property type="molecule type" value="Genomic_DNA"/>
</dbReference>
<sequence>MLTWRIEVLHLKLTHPWKTARHASEEKLNFLLQVSDGRYNGFGEAAPSIRYGETPELLLQQYQVLLMAGLPSVKSMEDLLQLLLEHPPVNALRFAIESAYLHYYCQLKGIAVHQLLGQPAPRQQVTCCTLPTVAPGKVREFIQAHQLDRFRSLKVKVSPEQGAELVEEVLLAIERPLVLDGNESWRDPDELLVFLNSLDTGRVLFMEQPMPAGHVSEYAHMKDSSPIPLVADESMTDAADFELLQTQFQGVNIKLMKAGGYLNTVRLLQEARKHGLMVMLGSMVETSLGAWSAMQLSSAFDFVNLDGFLLLEREPFNLVREQGGVLYQK</sequence>
<evidence type="ECO:0000259" key="2">
    <source>
        <dbReference type="SMART" id="SM00922"/>
    </source>
</evidence>
<organism evidence="3 4">
    <name type="scientific">Pontibacter ummariensis</name>
    <dbReference type="NCBI Taxonomy" id="1610492"/>
    <lineage>
        <taxon>Bacteria</taxon>
        <taxon>Pseudomonadati</taxon>
        <taxon>Bacteroidota</taxon>
        <taxon>Cytophagia</taxon>
        <taxon>Cytophagales</taxon>
        <taxon>Hymenobacteraceae</taxon>
        <taxon>Pontibacter</taxon>
    </lineage>
</organism>
<dbReference type="Gene3D" id="3.20.20.120">
    <property type="entry name" value="Enolase-like C-terminal domain"/>
    <property type="match status" value="1"/>
</dbReference>
<dbReference type="SMART" id="SM00922">
    <property type="entry name" value="MR_MLE"/>
    <property type="match status" value="1"/>
</dbReference>
<dbReference type="InterPro" id="IPR029017">
    <property type="entry name" value="Enolase-like_N"/>
</dbReference>
<dbReference type="InterPro" id="IPR036849">
    <property type="entry name" value="Enolase-like_C_sf"/>
</dbReference>
<dbReference type="PANTHER" id="PTHR48073">
    <property type="entry name" value="O-SUCCINYLBENZOATE SYNTHASE-RELATED"/>
    <property type="match status" value="1"/>
</dbReference>